<evidence type="ECO:0000313" key="2">
    <source>
        <dbReference type="Proteomes" id="UP000784880"/>
    </source>
</evidence>
<name>A0ABS6JAH4_9BACI</name>
<proteinExistence type="predicted"/>
<accession>A0ABS6JAH4</accession>
<comment type="caution">
    <text evidence="1">The sequence shown here is derived from an EMBL/GenBank/DDBJ whole genome shotgun (WGS) entry which is preliminary data.</text>
</comment>
<reference evidence="1 2" key="1">
    <citation type="submission" date="2021-06" db="EMBL/GenBank/DDBJ databases">
        <title>Bacillus sp. RD4P76, an endophyte from a halophyte.</title>
        <authorList>
            <person name="Sun J.-Q."/>
        </authorList>
    </citation>
    <scope>NUCLEOTIDE SEQUENCE [LARGE SCALE GENOMIC DNA]</scope>
    <source>
        <strain evidence="1 2">CGMCC 1.15917</strain>
    </source>
</reference>
<protein>
    <submittedName>
        <fullName evidence="1">Uncharacterized protein</fullName>
    </submittedName>
</protein>
<evidence type="ECO:0000313" key="1">
    <source>
        <dbReference type="EMBL" id="MBU9710620.1"/>
    </source>
</evidence>
<sequence>MLKKSQELLTYIVKKRLLLNNTTLCSCTNSWRDTYFSEVRVIFALMDAGYDYEAIYDHECSFRAKLAEEETSE</sequence>
<keyword evidence="2" id="KW-1185">Reference proteome</keyword>
<organism evidence="1 2">
    <name type="scientific">Evansella tamaricis</name>
    <dbReference type="NCBI Taxonomy" id="2069301"/>
    <lineage>
        <taxon>Bacteria</taxon>
        <taxon>Bacillati</taxon>
        <taxon>Bacillota</taxon>
        <taxon>Bacilli</taxon>
        <taxon>Bacillales</taxon>
        <taxon>Bacillaceae</taxon>
        <taxon>Evansella</taxon>
    </lineage>
</organism>
<gene>
    <name evidence="1" type="ORF">KS419_02535</name>
</gene>
<dbReference type="EMBL" id="JAHQCS010000039">
    <property type="protein sequence ID" value="MBU9710620.1"/>
    <property type="molecule type" value="Genomic_DNA"/>
</dbReference>
<dbReference type="Proteomes" id="UP000784880">
    <property type="component" value="Unassembled WGS sequence"/>
</dbReference>
<dbReference type="PROSITE" id="PS51257">
    <property type="entry name" value="PROKAR_LIPOPROTEIN"/>
    <property type="match status" value="1"/>
</dbReference>
<dbReference type="RefSeq" id="WP_217064512.1">
    <property type="nucleotide sequence ID" value="NZ_JAHQCS010000039.1"/>
</dbReference>